<reference evidence="3 4" key="1">
    <citation type="submission" date="2016-01" db="EMBL/GenBank/DDBJ databases">
        <title>Genome sequencing of Roseivirga spongicola UST030701-084.</title>
        <authorList>
            <person name="Selvaratnam C."/>
            <person name="Thevarajoo S."/>
            <person name="Goh K.M."/>
            <person name="Ee R."/>
            <person name="Chan K.-G."/>
            <person name="Chong C.S."/>
        </authorList>
    </citation>
    <scope>NUCLEOTIDE SEQUENCE [LARGE SCALE GENOMIC DNA]</scope>
    <source>
        <strain evidence="3 4">UST030701-084</strain>
    </source>
</reference>
<dbReference type="AlphaFoldDB" id="A0A150X9A4"/>
<dbReference type="Pfam" id="PF02470">
    <property type="entry name" value="MlaD"/>
    <property type="match status" value="1"/>
</dbReference>
<evidence type="ECO:0000259" key="2">
    <source>
        <dbReference type="Pfam" id="PF02470"/>
    </source>
</evidence>
<dbReference type="InterPro" id="IPR003399">
    <property type="entry name" value="Mce/MlaD"/>
</dbReference>
<dbReference type="PANTHER" id="PTHR33371:SF4">
    <property type="entry name" value="INTERMEMBRANE PHOSPHOLIPID TRANSPORT SYSTEM BINDING PROTEIN MLAD"/>
    <property type="match status" value="1"/>
</dbReference>
<keyword evidence="1" id="KW-1133">Transmembrane helix</keyword>
<evidence type="ECO:0000313" key="4">
    <source>
        <dbReference type="Proteomes" id="UP000075606"/>
    </source>
</evidence>
<sequence length="319" mass="35390">MAKGREFKVGLFVVVMAAVLYIGFNYLRGLNVFSPLNTYYVKYQNVSGLNKGDRIILNGLDVGSVVERKFSNDQYNEILVTMAIDKTIKLTDSTYARLAKPDLLGGIEVQLILKPGGTRLLEMGDTLNGEVDGGITELLTQEGISAANQLTSLVNKINDVLDPFVEKSDTIGAALDNFKKLSDELIVTNRVAQTTMEQFRLQMEYVTDSLVVAMGGVKPLLAEYQQLGEKLNAVDFESRLVKIDSVLTGAETFITRLNSNDGTLGKLMTNDSLYNTLTQTMADLDSLMIDLRYNPKRYMHFSLFGRKNRPPADGRSSNR</sequence>
<name>A0A150X9A4_9BACT</name>
<evidence type="ECO:0000313" key="3">
    <source>
        <dbReference type="EMBL" id="KYG75315.1"/>
    </source>
</evidence>
<accession>A0A150X9A4</accession>
<keyword evidence="1" id="KW-0812">Transmembrane</keyword>
<dbReference type="STRING" id="333140.AWW68_10980"/>
<evidence type="ECO:0000256" key="1">
    <source>
        <dbReference type="SAM" id="Phobius"/>
    </source>
</evidence>
<proteinExistence type="predicted"/>
<comment type="caution">
    <text evidence="3">The sequence shown here is derived from an EMBL/GenBank/DDBJ whole genome shotgun (WGS) entry which is preliminary data.</text>
</comment>
<keyword evidence="4" id="KW-1185">Reference proteome</keyword>
<protein>
    <recommendedName>
        <fullName evidence="2">Mce/MlaD domain-containing protein</fullName>
    </recommendedName>
</protein>
<dbReference type="RefSeq" id="WP_068221328.1">
    <property type="nucleotide sequence ID" value="NZ_CP139724.1"/>
</dbReference>
<organism evidence="3 4">
    <name type="scientific">Roseivirga spongicola</name>
    <dbReference type="NCBI Taxonomy" id="333140"/>
    <lineage>
        <taxon>Bacteria</taxon>
        <taxon>Pseudomonadati</taxon>
        <taxon>Bacteroidota</taxon>
        <taxon>Cytophagia</taxon>
        <taxon>Cytophagales</taxon>
        <taxon>Roseivirgaceae</taxon>
        <taxon>Roseivirga</taxon>
    </lineage>
</organism>
<feature type="transmembrane region" description="Helical" evidence="1">
    <location>
        <begin position="7"/>
        <end position="27"/>
    </location>
</feature>
<dbReference type="OrthoDB" id="9769132at2"/>
<keyword evidence="1" id="KW-0472">Membrane</keyword>
<gene>
    <name evidence="3" type="ORF">AWW68_10980</name>
</gene>
<dbReference type="Proteomes" id="UP000075606">
    <property type="component" value="Unassembled WGS sequence"/>
</dbReference>
<dbReference type="PANTHER" id="PTHR33371">
    <property type="entry name" value="INTERMEMBRANE PHOSPHOLIPID TRANSPORT SYSTEM BINDING PROTEIN MLAD-RELATED"/>
    <property type="match status" value="1"/>
</dbReference>
<dbReference type="InterPro" id="IPR052336">
    <property type="entry name" value="MlaD_Phospholipid_Transporter"/>
</dbReference>
<feature type="domain" description="Mce/MlaD" evidence="2">
    <location>
        <begin position="37"/>
        <end position="112"/>
    </location>
</feature>
<dbReference type="EMBL" id="LRPC01000023">
    <property type="protein sequence ID" value="KYG75315.1"/>
    <property type="molecule type" value="Genomic_DNA"/>
</dbReference>